<dbReference type="EMBL" id="CP028858">
    <property type="protein sequence ID" value="AWB26797.1"/>
    <property type="molecule type" value="Genomic_DNA"/>
</dbReference>
<proteinExistence type="predicted"/>
<accession>A0A2R4WZ27</accession>
<gene>
    <name evidence="1" type="ORF">HARCEL1_03235</name>
</gene>
<evidence type="ECO:0000313" key="2">
    <source>
        <dbReference type="Proteomes" id="UP000244727"/>
    </source>
</evidence>
<organism evidence="1 2">
    <name type="scientific">Halococcoides cellulosivorans</name>
    <dbReference type="NCBI Taxonomy" id="1679096"/>
    <lineage>
        <taxon>Archaea</taxon>
        <taxon>Methanobacteriati</taxon>
        <taxon>Methanobacteriota</taxon>
        <taxon>Stenosarchaea group</taxon>
        <taxon>Halobacteria</taxon>
        <taxon>Halobacteriales</taxon>
        <taxon>Haloarculaceae</taxon>
        <taxon>Halococcoides</taxon>
    </lineage>
</organism>
<reference evidence="1 2" key="1">
    <citation type="submission" date="2018-04" db="EMBL/GenBank/DDBJ databases">
        <title>Halococcoides cellulosivorans gen. nov., sp. nov., an extremely halophilic cellulose-utilizing haloarchaeon from hypersaline lakes.</title>
        <authorList>
            <person name="Sorokin D.Y."/>
            <person name="Toshchakov S.V."/>
            <person name="Samarov N.I."/>
            <person name="Korzhenkov A."/>
            <person name="Kublanov I.V."/>
        </authorList>
    </citation>
    <scope>NUCLEOTIDE SEQUENCE [LARGE SCALE GENOMIC DNA]</scope>
    <source>
        <strain evidence="1 2">HArcel1</strain>
    </source>
</reference>
<dbReference type="KEGG" id="harc:HARCEL1_03235"/>
<evidence type="ECO:0000313" key="1">
    <source>
        <dbReference type="EMBL" id="AWB26797.1"/>
    </source>
</evidence>
<sequence length="93" mass="9001">MGSILGPGGTLAGAAGGAIFGAAKGVAGEWGGNVASRLGDGDSLVGAARGATGDLTSEVSSDWTDFEMSEGLTGKLSEYVGMGGADDHSSNDY</sequence>
<keyword evidence="2" id="KW-1185">Reference proteome</keyword>
<dbReference type="AlphaFoldDB" id="A0A2R4WZ27"/>
<protein>
    <submittedName>
        <fullName evidence="1">Uncharacterized protein</fullName>
    </submittedName>
</protein>
<dbReference type="Proteomes" id="UP000244727">
    <property type="component" value="Chromosome"/>
</dbReference>
<name>A0A2R4WZ27_9EURY</name>